<dbReference type="STRING" id="694270.A0A395SEI9"/>
<keyword evidence="3" id="KW-1185">Reference proteome</keyword>
<protein>
    <submittedName>
        <fullName evidence="2">Heterokaryon incompatibility</fullName>
    </submittedName>
</protein>
<gene>
    <name evidence="2" type="ORF">FLONG3_7290</name>
</gene>
<organism evidence="2 3">
    <name type="scientific">Fusarium longipes</name>
    <dbReference type="NCBI Taxonomy" id="694270"/>
    <lineage>
        <taxon>Eukaryota</taxon>
        <taxon>Fungi</taxon>
        <taxon>Dikarya</taxon>
        <taxon>Ascomycota</taxon>
        <taxon>Pezizomycotina</taxon>
        <taxon>Sordariomycetes</taxon>
        <taxon>Hypocreomycetidae</taxon>
        <taxon>Hypocreales</taxon>
        <taxon>Nectriaceae</taxon>
        <taxon>Fusarium</taxon>
    </lineage>
</organism>
<evidence type="ECO:0000313" key="3">
    <source>
        <dbReference type="Proteomes" id="UP000266234"/>
    </source>
</evidence>
<feature type="domain" description="Heterokaryon incompatibility" evidence="1">
    <location>
        <begin position="130"/>
        <end position="288"/>
    </location>
</feature>
<proteinExistence type="predicted"/>
<evidence type="ECO:0000313" key="2">
    <source>
        <dbReference type="EMBL" id="RGP70834.1"/>
    </source>
</evidence>
<dbReference type="PANTHER" id="PTHR33112:SF10">
    <property type="entry name" value="TOL"/>
    <property type="match status" value="1"/>
</dbReference>
<dbReference type="Proteomes" id="UP000266234">
    <property type="component" value="Unassembled WGS sequence"/>
</dbReference>
<dbReference type="PANTHER" id="PTHR33112">
    <property type="entry name" value="DOMAIN PROTEIN, PUTATIVE-RELATED"/>
    <property type="match status" value="1"/>
</dbReference>
<name>A0A395SEI9_9HYPO</name>
<dbReference type="AlphaFoldDB" id="A0A395SEI9"/>
<sequence length="651" mass="74362">MKEQEDELMWLLDWSSDDWVQLSLRTNSQYVGIEVYFQRNSMNEIEGGEAGTLTWNPRAAKALRDWLDECITLHDECQSLSNSSLPLRLIDTNPSGINPPSTDDTNNLSIDAAPHVRICSTAELPNETKYLTLSHCWGASVPIKLSENTFRIYEHGIPIQDLSKPEAKVFREAIWITRCLGYRYLWIDALCINQDDENEKSIEISRMDQIFNGATANLSATAASCGADGMIFTRNHNLFELFSCDWKLQEKKSQEGAEQESKDYLVAYVGRESIVKEPVNTRAWVFQERILAPRVIHFCRSRIHRECTQETLSDLHDYMPWISLEKGNGSSNINFPKFDRSRGFGETKKQARDWCYRFRSLVQAYSPTMLTFPRDRLAAFAGIAEAISGISGLSENQYFAGLWKPDLPRALLWQATNHYGERKWSSDYMGYISPSWSWAGCEAPRILYAWEPSSSWEDLVELLDISTVPEQLNGSPFGTLSHGEITLKGRLVEIHRKRIGDGFCISIRDNNSQLPEERYFEARRPRTTRELEERPEGVLKEIGIFWDNFSKASEREGLPAWQRDSAMDLDSWDKIKPEILYLIPVGQDSISEPFGAQNAINLMGLVLQCSGSTGSFTRVGLFDTYAPYPNETNEELRLRLLEGREVEVTVV</sequence>
<dbReference type="InterPro" id="IPR010730">
    <property type="entry name" value="HET"/>
</dbReference>
<reference evidence="2 3" key="1">
    <citation type="journal article" date="2018" name="PLoS Pathog.">
        <title>Evolution of structural diversity of trichothecenes, a family of toxins produced by plant pathogenic and entomopathogenic fungi.</title>
        <authorList>
            <person name="Proctor R.H."/>
            <person name="McCormick S.P."/>
            <person name="Kim H.S."/>
            <person name="Cardoza R.E."/>
            <person name="Stanley A.M."/>
            <person name="Lindo L."/>
            <person name="Kelly A."/>
            <person name="Brown D.W."/>
            <person name="Lee T."/>
            <person name="Vaughan M.M."/>
            <person name="Alexander N.J."/>
            <person name="Busman M."/>
            <person name="Gutierrez S."/>
        </authorList>
    </citation>
    <scope>NUCLEOTIDE SEQUENCE [LARGE SCALE GENOMIC DNA]</scope>
    <source>
        <strain evidence="2 3">NRRL 20695</strain>
    </source>
</reference>
<comment type="caution">
    <text evidence="2">The sequence shown here is derived from an EMBL/GenBank/DDBJ whole genome shotgun (WGS) entry which is preliminary data.</text>
</comment>
<dbReference type="EMBL" id="PXOG01000167">
    <property type="protein sequence ID" value="RGP70834.1"/>
    <property type="molecule type" value="Genomic_DNA"/>
</dbReference>
<evidence type="ECO:0000259" key="1">
    <source>
        <dbReference type="Pfam" id="PF06985"/>
    </source>
</evidence>
<dbReference type="Pfam" id="PF06985">
    <property type="entry name" value="HET"/>
    <property type="match status" value="1"/>
</dbReference>
<dbReference type="OrthoDB" id="10029326at2759"/>
<accession>A0A395SEI9</accession>